<proteinExistence type="predicted"/>
<protein>
    <submittedName>
        <fullName evidence="1">Uncharacterized protein</fullName>
    </submittedName>
</protein>
<dbReference type="EMBL" id="JABBWG010000027">
    <property type="protein sequence ID" value="KAG1812193.1"/>
    <property type="molecule type" value="Genomic_DNA"/>
</dbReference>
<dbReference type="AlphaFoldDB" id="A0A9P7E6W0"/>
<comment type="caution">
    <text evidence="1">The sequence shown here is derived from an EMBL/GenBank/DDBJ whole genome shotgun (WGS) entry which is preliminary data.</text>
</comment>
<dbReference type="GeneID" id="64637316"/>
<keyword evidence="2" id="KW-1185">Reference proteome</keyword>
<reference evidence="1" key="1">
    <citation type="journal article" date="2020" name="New Phytol.">
        <title>Comparative genomics reveals dynamic genome evolution in host specialist ectomycorrhizal fungi.</title>
        <authorList>
            <person name="Lofgren L.A."/>
            <person name="Nguyen N.H."/>
            <person name="Vilgalys R."/>
            <person name="Ruytinx J."/>
            <person name="Liao H.L."/>
            <person name="Branco S."/>
            <person name="Kuo A."/>
            <person name="LaButti K."/>
            <person name="Lipzen A."/>
            <person name="Andreopoulos W."/>
            <person name="Pangilinan J."/>
            <person name="Riley R."/>
            <person name="Hundley H."/>
            <person name="Na H."/>
            <person name="Barry K."/>
            <person name="Grigoriev I.V."/>
            <person name="Stajich J.E."/>
            <person name="Kennedy P.G."/>
        </authorList>
    </citation>
    <scope>NUCLEOTIDE SEQUENCE</scope>
    <source>
        <strain evidence="1">MN1</strain>
    </source>
</reference>
<evidence type="ECO:0000313" key="1">
    <source>
        <dbReference type="EMBL" id="KAG1812193.1"/>
    </source>
</evidence>
<dbReference type="RefSeq" id="XP_041190475.1">
    <property type="nucleotide sequence ID" value="XM_041343300.1"/>
</dbReference>
<organism evidence="1 2">
    <name type="scientific">Suillus subaureus</name>
    <dbReference type="NCBI Taxonomy" id="48587"/>
    <lineage>
        <taxon>Eukaryota</taxon>
        <taxon>Fungi</taxon>
        <taxon>Dikarya</taxon>
        <taxon>Basidiomycota</taxon>
        <taxon>Agaricomycotina</taxon>
        <taxon>Agaricomycetes</taxon>
        <taxon>Agaricomycetidae</taxon>
        <taxon>Boletales</taxon>
        <taxon>Suillineae</taxon>
        <taxon>Suillaceae</taxon>
        <taxon>Suillus</taxon>
    </lineage>
</organism>
<evidence type="ECO:0000313" key="2">
    <source>
        <dbReference type="Proteomes" id="UP000807769"/>
    </source>
</evidence>
<name>A0A9P7E6W0_9AGAM</name>
<sequence length="222" mass="25307">MYPCVYCCSLCLQGRRLCNLNMCSTERLSKGHQSPIAYYTKHHIVSINFICHTQHTAGRISMLKTVVYTTKERGSWKVLSVRSVRSVRPVLSVPIVRQTVITLKCAADRLTGIFDLTLDIMTTFAALATGLKDISLVRLYRPVMPKAGPNPEAFRIAELGSDRMNGTDGHFQFSGIYLQANNSFHSHSECSKISLDRFNKLYDYLRAQTMRNKIRYNKIYQI</sequence>
<accession>A0A9P7E6W0</accession>
<dbReference type="Proteomes" id="UP000807769">
    <property type="component" value="Unassembled WGS sequence"/>
</dbReference>
<gene>
    <name evidence="1" type="ORF">BJ212DRAFT_477169</name>
</gene>